<dbReference type="PROSITE" id="PS51000">
    <property type="entry name" value="HTH_DEOR_2"/>
    <property type="match status" value="1"/>
</dbReference>
<dbReference type="PROSITE" id="PS00894">
    <property type="entry name" value="HTH_DEOR_1"/>
    <property type="match status" value="1"/>
</dbReference>
<keyword evidence="6" id="KW-1185">Reference proteome</keyword>
<dbReference type="InterPro" id="IPR018356">
    <property type="entry name" value="Tscrpt_reg_HTH_DeoR_CS"/>
</dbReference>
<dbReference type="InterPro" id="IPR001034">
    <property type="entry name" value="DeoR_HTH"/>
</dbReference>
<name>A0ABT8CKH3_9VIBR</name>
<evidence type="ECO:0000256" key="2">
    <source>
        <dbReference type="ARBA" id="ARBA00023125"/>
    </source>
</evidence>
<dbReference type="EMBL" id="JAUFQY010000002">
    <property type="protein sequence ID" value="MDN3702232.1"/>
    <property type="molecule type" value="Genomic_DNA"/>
</dbReference>
<organism evidence="5 6">
    <name type="scientific">Vibrio artabrorum</name>
    <dbReference type="NCBI Taxonomy" id="446374"/>
    <lineage>
        <taxon>Bacteria</taxon>
        <taxon>Pseudomonadati</taxon>
        <taxon>Pseudomonadota</taxon>
        <taxon>Gammaproteobacteria</taxon>
        <taxon>Vibrionales</taxon>
        <taxon>Vibrionaceae</taxon>
        <taxon>Vibrio</taxon>
    </lineage>
</organism>
<dbReference type="Pfam" id="PF08220">
    <property type="entry name" value="HTH_DeoR"/>
    <property type="match status" value="1"/>
</dbReference>
<dbReference type="Pfam" id="PF00455">
    <property type="entry name" value="DeoRC"/>
    <property type="match status" value="1"/>
</dbReference>
<dbReference type="PANTHER" id="PTHR30363:SF44">
    <property type="entry name" value="AGA OPERON TRANSCRIPTIONAL REPRESSOR-RELATED"/>
    <property type="match status" value="1"/>
</dbReference>
<evidence type="ECO:0000313" key="6">
    <source>
        <dbReference type="Proteomes" id="UP001223712"/>
    </source>
</evidence>
<protein>
    <submittedName>
        <fullName evidence="5">DeoR/GlpR family DNA-binding transcription regulator</fullName>
    </submittedName>
</protein>
<dbReference type="SUPFAM" id="SSF100950">
    <property type="entry name" value="NagB/RpiA/CoA transferase-like"/>
    <property type="match status" value="1"/>
</dbReference>
<keyword evidence="1" id="KW-0805">Transcription regulation</keyword>
<dbReference type="InterPro" id="IPR050313">
    <property type="entry name" value="Carb_Metab_HTH_regulators"/>
</dbReference>
<dbReference type="InterPro" id="IPR037171">
    <property type="entry name" value="NagB/RpiA_transferase-like"/>
</dbReference>
<dbReference type="PANTHER" id="PTHR30363">
    <property type="entry name" value="HTH-TYPE TRANSCRIPTIONAL REGULATOR SRLR-RELATED"/>
    <property type="match status" value="1"/>
</dbReference>
<dbReference type="GO" id="GO:0003677">
    <property type="term" value="F:DNA binding"/>
    <property type="evidence" value="ECO:0007669"/>
    <property type="project" value="UniProtKB-KW"/>
</dbReference>
<gene>
    <name evidence="5" type="ORF">QWY96_17370</name>
</gene>
<proteinExistence type="predicted"/>
<comment type="caution">
    <text evidence="5">The sequence shown here is derived from an EMBL/GenBank/DDBJ whole genome shotgun (WGS) entry which is preliminary data.</text>
</comment>
<feature type="domain" description="HTH deoR-type" evidence="4">
    <location>
        <begin position="14"/>
        <end position="69"/>
    </location>
</feature>
<accession>A0ABT8CKH3</accession>
<evidence type="ECO:0000313" key="5">
    <source>
        <dbReference type="EMBL" id="MDN3702232.1"/>
    </source>
</evidence>
<dbReference type="Gene3D" id="1.10.10.10">
    <property type="entry name" value="Winged helix-like DNA-binding domain superfamily/Winged helix DNA-binding domain"/>
    <property type="match status" value="1"/>
</dbReference>
<evidence type="ECO:0000259" key="4">
    <source>
        <dbReference type="PROSITE" id="PS51000"/>
    </source>
</evidence>
<dbReference type="InterPro" id="IPR036388">
    <property type="entry name" value="WH-like_DNA-bd_sf"/>
</dbReference>
<keyword evidence="2 5" id="KW-0238">DNA-binding</keyword>
<dbReference type="InterPro" id="IPR014036">
    <property type="entry name" value="DeoR-like_C"/>
</dbReference>
<dbReference type="InterPro" id="IPR036390">
    <property type="entry name" value="WH_DNA-bd_sf"/>
</dbReference>
<evidence type="ECO:0000256" key="1">
    <source>
        <dbReference type="ARBA" id="ARBA00023015"/>
    </source>
</evidence>
<keyword evidence="3" id="KW-0804">Transcription</keyword>
<dbReference type="SMART" id="SM00420">
    <property type="entry name" value="HTH_DEOR"/>
    <property type="match status" value="1"/>
</dbReference>
<dbReference type="Proteomes" id="UP001223712">
    <property type="component" value="Unassembled WGS sequence"/>
</dbReference>
<sequence>MNDSERPDNENFTTIERRDEIIKILHDKSRVRVSYLSNILRVSEVTIRNDLKKLEDVGELIRAHGYALIPNKETSRESPVEEKIVINKDLKCGVAGLAASTIESGEAIILDSGSTTERLAEELEDVPLTVLTNGLNIAMCLSKSKNINIIMNGGRLRKKRFRLVMVFRRVK</sequence>
<reference evidence="6" key="1">
    <citation type="journal article" date="2019" name="Int. J. Syst. Evol. Microbiol.">
        <title>The Global Catalogue of Microorganisms (GCM) 10K type strain sequencing project: providing services to taxonomists for standard genome sequencing and annotation.</title>
        <authorList>
            <consortium name="The Broad Institute Genomics Platform"/>
            <consortium name="The Broad Institute Genome Sequencing Center for Infectious Disease"/>
            <person name="Wu L."/>
            <person name="Ma J."/>
        </authorList>
    </citation>
    <scope>NUCLEOTIDE SEQUENCE [LARGE SCALE GENOMIC DNA]</scope>
    <source>
        <strain evidence="6">CECT 7226</strain>
    </source>
</reference>
<dbReference type="SUPFAM" id="SSF46785">
    <property type="entry name" value="Winged helix' DNA-binding domain"/>
    <property type="match status" value="1"/>
</dbReference>
<evidence type="ECO:0000256" key="3">
    <source>
        <dbReference type="ARBA" id="ARBA00023163"/>
    </source>
</evidence>